<evidence type="ECO:0000313" key="1">
    <source>
        <dbReference type="EMBL" id="GFT11276.1"/>
    </source>
</evidence>
<organism evidence="1 2">
    <name type="scientific">Nephila pilipes</name>
    <name type="common">Giant wood spider</name>
    <name type="synonym">Nephila maculata</name>
    <dbReference type="NCBI Taxonomy" id="299642"/>
    <lineage>
        <taxon>Eukaryota</taxon>
        <taxon>Metazoa</taxon>
        <taxon>Ecdysozoa</taxon>
        <taxon>Arthropoda</taxon>
        <taxon>Chelicerata</taxon>
        <taxon>Arachnida</taxon>
        <taxon>Araneae</taxon>
        <taxon>Araneomorphae</taxon>
        <taxon>Entelegynae</taxon>
        <taxon>Araneoidea</taxon>
        <taxon>Nephilidae</taxon>
        <taxon>Nephila</taxon>
    </lineage>
</organism>
<reference evidence="1" key="1">
    <citation type="submission" date="2020-08" db="EMBL/GenBank/DDBJ databases">
        <title>Multicomponent nature underlies the extraordinary mechanical properties of spider dragline silk.</title>
        <authorList>
            <person name="Kono N."/>
            <person name="Nakamura H."/>
            <person name="Mori M."/>
            <person name="Yoshida Y."/>
            <person name="Ohtoshi R."/>
            <person name="Malay A.D."/>
            <person name="Moran D.A.P."/>
            <person name="Tomita M."/>
            <person name="Numata K."/>
            <person name="Arakawa K."/>
        </authorList>
    </citation>
    <scope>NUCLEOTIDE SEQUENCE</scope>
</reference>
<sequence>MTCKIKWKCWGGHQQLDTPPGMVSQKHIYQVKQCDSSIKHRLSTRCRPFFGQVRDHHQPIEELLSQNGRPEHIREKNNITNIQSEEQIKYKIITLKIYKTSKSKIER</sequence>
<evidence type="ECO:0000313" key="2">
    <source>
        <dbReference type="Proteomes" id="UP000887013"/>
    </source>
</evidence>
<accession>A0A8X6NFE5</accession>
<gene>
    <name evidence="1" type="ORF">NPIL_345141</name>
</gene>
<name>A0A8X6NFE5_NEPPI</name>
<keyword evidence="2" id="KW-1185">Reference proteome</keyword>
<dbReference type="Proteomes" id="UP000887013">
    <property type="component" value="Unassembled WGS sequence"/>
</dbReference>
<proteinExistence type="predicted"/>
<dbReference type="EMBL" id="BMAW01103853">
    <property type="protein sequence ID" value="GFT11276.1"/>
    <property type="molecule type" value="Genomic_DNA"/>
</dbReference>
<protein>
    <submittedName>
        <fullName evidence="1">Uncharacterized protein</fullName>
    </submittedName>
</protein>
<dbReference type="AlphaFoldDB" id="A0A8X6NFE5"/>
<comment type="caution">
    <text evidence="1">The sequence shown here is derived from an EMBL/GenBank/DDBJ whole genome shotgun (WGS) entry which is preliminary data.</text>
</comment>